<dbReference type="PROSITE" id="PS51194">
    <property type="entry name" value="HELICASE_CTER"/>
    <property type="match status" value="1"/>
</dbReference>
<keyword evidence="3 11" id="KW-0378">Hydrolase</keyword>
<evidence type="ECO:0000313" key="18">
    <source>
        <dbReference type="Proteomes" id="UP000494256"/>
    </source>
</evidence>
<evidence type="ECO:0000256" key="11">
    <source>
        <dbReference type="RuleBase" id="RU000492"/>
    </source>
</evidence>
<dbReference type="SMART" id="SM01178">
    <property type="entry name" value="DUF4217"/>
    <property type="match status" value="1"/>
</dbReference>
<feature type="compositionally biased region" description="Basic residues" evidence="13">
    <location>
        <begin position="57"/>
        <end position="67"/>
    </location>
</feature>
<dbReference type="InterPro" id="IPR014001">
    <property type="entry name" value="Helicase_ATP-bd"/>
</dbReference>
<dbReference type="FunFam" id="3.40.50.300:FF:000460">
    <property type="entry name" value="RNA helicase"/>
    <property type="match status" value="1"/>
</dbReference>
<comment type="caution">
    <text evidence="17">The sequence shown here is derived from an EMBL/GenBank/DDBJ whole genome shotgun (WGS) entry which is preliminary data.</text>
</comment>
<dbReference type="InterPro" id="IPR027417">
    <property type="entry name" value="P-loop_NTPase"/>
</dbReference>
<dbReference type="InterPro" id="IPR025313">
    <property type="entry name" value="SPB4-like_CTE"/>
</dbReference>
<evidence type="ECO:0000256" key="13">
    <source>
        <dbReference type="SAM" id="MobiDB-lite"/>
    </source>
</evidence>
<dbReference type="AlphaFoldDB" id="A0A8S1AYW4"/>
<feature type="domain" description="DEAD-box RNA helicase Q" evidence="16">
    <location>
        <begin position="122"/>
        <end position="150"/>
    </location>
</feature>
<feature type="compositionally biased region" description="Basic and acidic residues" evidence="13">
    <location>
        <begin position="47"/>
        <end position="56"/>
    </location>
</feature>
<keyword evidence="2 11" id="KW-0547">Nucleotide-binding</keyword>
<feature type="domain" description="Helicase C-terminal" evidence="15">
    <location>
        <begin position="342"/>
        <end position="512"/>
    </location>
</feature>
<dbReference type="Proteomes" id="UP000494256">
    <property type="component" value="Unassembled WGS sequence"/>
</dbReference>
<evidence type="ECO:0000256" key="7">
    <source>
        <dbReference type="ARBA" id="ARBA00023242"/>
    </source>
</evidence>
<feature type="region of interest" description="Disordered" evidence="13">
    <location>
        <begin position="44"/>
        <end position="106"/>
    </location>
</feature>
<dbReference type="InterPro" id="IPR001650">
    <property type="entry name" value="Helicase_C-like"/>
</dbReference>
<dbReference type="EC" id="3.6.4.13" evidence="12"/>
<keyword evidence="7" id="KW-0539">Nucleus</keyword>
<dbReference type="SUPFAM" id="SSF52540">
    <property type="entry name" value="P-loop containing nucleoside triphosphate hydrolases"/>
    <property type="match status" value="1"/>
</dbReference>
<dbReference type="Pfam" id="PF00270">
    <property type="entry name" value="DEAD"/>
    <property type="match status" value="1"/>
</dbReference>
<dbReference type="Pfam" id="PF00271">
    <property type="entry name" value="Helicase_C"/>
    <property type="match status" value="1"/>
</dbReference>
<gene>
    <name evidence="17" type="ORF">APLA_LOCUS13298</name>
</gene>
<dbReference type="PANTHER" id="PTHR24031">
    <property type="entry name" value="RNA HELICASE"/>
    <property type="match status" value="1"/>
</dbReference>
<dbReference type="InterPro" id="IPR011545">
    <property type="entry name" value="DEAD/DEAH_box_helicase_dom"/>
</dbReference>
<proteinExistence type="inferred from homology"/>
<comment type="subcellular location">
    <subcellularLocation>
        <location evidence="1">Nucleus</location>
        <location evidence="1">Nucleolus</location>
    </subcellularLocation>
</comment>
<dbReference type="GO" id="GO:0005730">
    <property type="term" value="C:nucleolus"/>
    <property type="evidence" value="ECO:0007669"/>
    <property type="project" value="UniProtKB-SubCell"/>
</dbReference>
<dbReference type="GO" id="GO:0005524">
    <property type="term" value="F:ATP binding"/>
    <property type="evidence" value="ECO:0007669"/>
    <property type="project" value="UniProtKB-UniRule"/>
</dbReference>
<dbReference type="PROSITE" id="PS51192">
    <property type="entry name" value="HELICASE_ATP_BIND_1"/>
    <property type="match status" value="1"/>
</dbReference>
<evidence type="ECO:0000256" key="9">
    <source>
        <dbReference type="ARBA" id="ARBA00047984"/>
    </source>
</evidence>
<evidence type="ECO:0000256" key="12">
    <source>
        <dbReference type="RuleBase" id="RU365068"/>
    </source>
</evidence>
<dbReference type="InterPro" id="IPR044773">
    <property type="entry name" value="DDX18/Has1_DEADc"/>
</dbReference>
<name>A0A8S1AYW4_ARCPL</name>
<dbReference type="GO" id="GO:0010468">
    <property type="term" value="P:regulation of gene expression"/>
    <property type="evidence" value="ECO:0007669"/>
    <property type="project" value="UniProtKB-ARBA"/>
</dbReference>
<feature type="domain" description="Helicase ATP-binding" evidence="14">
    <location>
        <begin position="153"/>
        <end position="328"/>
    </location>
</feature>
<dbReference type="PROSITE" id="PS51195">
    <property type="entry name" value="Q_MOTIF"/>
    <property type="match status" value="1"/>
</dbReference>
<dbReference type="GO" id="GO:0003723">
    <property type="term" value="F:RNA binding"/>
    <property type="evidence" value="ECO:0007669"/>
    <property type="project" value="UniProtKB-UniRule"/>
</dbReference>
<organism evidence="17 18">
    <name type="scientific">Arctia plantaginis</name>
    <name type="common">Wood tiger moth</name>
    <name type="synonym">Phalaena plantaginis</name>
    <dbReference type="NCBI Taxonomy" id="874455"/>
    <lineage>
        <taxon>Eukaryota</taxon>
        <taxon>Metazoa</taxon>
        <taxon>Ecdysozoa</taxon>
        <taxon>Arthropoda</taxon>
        <taxon>Hexapoda</taxon>
        <taxon>Insecta</taxon>
        <taxon>Pterygota</taxon>
        <taxon>Neoptera</taxon>
        <taxon>Endopterygota</taxon>
        <taxon>Lepidoptera</taxon>
        <taxon>Glossata</taxon>
        <taxon>Ditrysia</taxon>
        <taxon>Noctuoidea</taxon>
        <taxon>Erebidae</taxon>
        <taxon>Arctiinae</taxon>
        <taxon>Arctia</taxon>
    </lineage>
</organism>
<evidence type="ECO:0000256" key="6">
    <source>
        <dbReference type="ARBA" id="ARBA00022884"/>
    </source>
</evidence>
<reference evidence="17 18" key="1">
    <citation type="submission" date="2020-04" db="EMBL/GenBank/DDBJ databases">
        <authorList>
            <person name="Wallbank WR R."/>
            <person name="Pardo Diaz C."/>
            <person name="Kozak K."/>
            <person name="Martin S."/>
            <person name="Jiggins C."/>
            <person name="Moest M."/>
            <person name="Warren A I."/>
            <person name="Byers J.R.P. K."/>
            <person name="Montejo-Kovacevich G."/>
            <person name="Yen C E."/>
        </authorList>
    </citation>
    <scope>NUCLEOTIDE SEQUENCE [LARGE SCALE GENOMIC DNA]</scope>
</reference>
<evidence type="ECO:0000256" key="1">
    <source>
        <dbReference type="ARBA" id="ARBA00004604"/>
    </source>
</evidence>
<dbReference type="EMBL" id="CADEBD010000348">
    <property type="protein sequence ID" value="CAB3250778.1"/>
    <property type="molecule type" value="Genomic_DNA"/>
</dbReference>
<keyword evidence="6 12" id="KW-0694">RNA-binding</keyword>
<dbReference type="Pfam" id="PF13959">
    <property type="entry name" value="CTE_SPB4"/>
    <property type="match status" value="1"/>
</dbReference>
<feature type="short sequence motif" description="Q motif" evidence="10">
    <location>
        <begin position="122"/>
        <end position="150"/>
    </location>
</feature>
<keyword evidence="5 11" id="KW-0067">ATP-binding</keyword>
<evidence type="ECO:0000256" key="4">
    <source>
        <dbReference type="ARBA" id="ARBA00022806"/>
    </source>
</evidence>
<dbReference type="InterPro" id="IPR014014">
    <property type="entry name" value="RNA_helicase_DEAD_Q_motif"/>
</dbReference>
<feature type="compositionally biased region" description="Basic and acidic residues" evidence="13">
    <location>
        <begin position="68"/>
        <end position="85"/>
    </location>
</feature>
<evidence type="ECO:0000256" key="10">
    <source>
        <dbReference type="PROSITE-ProRule" id="PRU00552"/>
    </source>
</evidence>
<keyword evidence="4 11" id="KW-0347">Helicase</keyword>
<dbReference type="GO" id="GO:0016787">
    <property type="term" value="F:hydrolase activity"/>
    <property type="evidence" value="ECO:0007669"/>
    <property type="project" value="UniProtKB-KW"/>
</dbReference>
<dbReference type="OrthoDB" id="5599646at2759"/>
<dbReference type="SMART" id="SM00487">
    <property type="entry name" value="DEXDc"/>
    <property type="match status" value="1"/>
</dbReference>
<comment type="function">
    <text evidence="12">RNA helicase.</text>
</comment>
<comment type="domain">
    <text evidence="12">The Q motif is unique to and characteristic of the DEAD box family of RNA helicases and controls ATP binding and hydrolysis.</text>
</comment>
<comment type="catalytic activity">
    <reaction evidence="9 12">
        <text>ATP + H2O = ADP + phosphate + H(+)</text>
        <dbReference type="Rhea" id="RHEA:13065"/>
        <dbReference type="ChEBI" id="CHEBI:15377"/>
        <dbReference type="ChEBI" id="CHEBI:15378"/>
        <dbReference type="ChEBI" id="CHEBI:30616"/>
        <dbReference type="ChEBI" id="CHEBI:43474"/>
        <dbReference type="ChEBI" id="CHEBI:456216"/>
        <dbReference type="EC" id="3.6.4.13"/>
    </reaction>
</comment>
<evidence type="ECO:0000256" key="8">
    <source>
        <dbReference type="ARBA" id="ARBA00024357"/>
    </source>
</evidence>
<comment type="similarity">
    <text evidence="8">Belongs to the DEAD box helicase family. DDX18/HAS1 subfamily.</text>
</comment>
<evidence type="ECO:0000259" key="16">
    <source>
        <dbReference type="PROSITE" id="PS51195"/>
    </source>
</evidence>
<evidence type="ECO:0000259" key="14">
    <source>
        <dbReference type="PROSITE" id="PS51192"/>
    </source>
</evidence>
<evidence type="ECO:0000313" key="17">
    <source>
        <dbReference type="EMBL" id="CAB3250778.1"/>
    </source>
</evidence>
<dbReference type="InterPro" id="IPR000629">
    <property type="entry name" value="RNA-helicase_DEAD-box_CS"/>
</dbReference>
<dbReference type="CDD" id="cd18787">
    <property type="entry name" value="SF2_C_DEAD"/>
    <property type="match status" value="1"/>
</dbReference>
<feature type="region of interest" description="Disordered" evidence="13">
    <location>
        <begin position="570"/>
        <end position="594"/>
    </location>
</feature>
<dbReference type="CDD" id="cd17942">
    <property type="entry name" value="DEADc_DDX18"/>
    <property type="match status" value="1"/>
</dbReference>
<accession>A0A8S1AYW4</accession>
<dbReference type="PROSITE" id="PS00039">
    <property type="entry name" value="DEAD_ATP_HELICASE"/>
    <property type="match status" value="1"/>
</dbReference>
<dbReference type="GO" id="GO:0003724">
    <property type="term" value="F:RNA helicase activity"/>
    <property type="evidence" value="ECO:0007669"/>
    <property type="project" value="UniProtKB-EC"/>
</dbReference>
<dbReference type="SMART" id="SM00490">
    <property type="entry name" value="HELICc"/>
    <property type="match status" value="1"/>
</dbReference>
<dbReference type="Gene3D" id="3.40.50.300">
    <property type="entry name" value="P-loop containing nucleotide triphosphate hydrolases"/>
    <property type="match status" value="2"/>
</dbReference>
<evidence type="ECO:0000256" key="2">
    <source>
        <dbReference type="ARBA" id="ARBA00022741"/>
    </source>
</evidence>
<protein>
    <recommendedName>
        <fullName evidence="12">ATP-dependent RNA helicase</fullName>
        <ecNumber evidence="12">3.6.4.13</ecNumber>
    </recommendedName>
</protein>
<sequence length="616" mass="69722">MTKPEKILTRKIKKREKKKLNLVNKKANGVSNEVPETVLQEVVTSKRSCEVNEKSPPKKKKKNLTHKVKIEPQPLKEERESKAENGSENESSDLENESKTNFDESQLPGSSLCLGILSDQKFTSLEGKVCESTLKSIKEMGFTTMTEIQAKAIPPLIEGRDLVGSARTGSGKTLAFLIPVIELIYKLQFKPRNGTGAIILSPTRELAMQTFGVLMELMKYHHHTYGLVMGGANRSTEAKKLYNGINILVATPGRLLDHLQNTPDFLYKNLQCLVIDEADRILEIGFEEEVKQIIKLMPKRRQTMLFSATQTKKTEALTALAIKQEPIYVGVDDHREQATVDSLEQGYIVVPADKRLMVLFTFLKKNRKKKVMVFFSTCMSVKYHNELFNYIDLPVMSIHGKQQQTKRTTTFFQFCNAETGILLCTDVAARGLDIPAVDWIVQYDPPDDPKEYIHRVGRTARGLGTSGQALLFLRPEELGFLRYLKQSRVALNDYEISWNKVANIQQQLEKLISKNYYLNQSAKEAFKSYLRAYDSHHLKTIFDIDTIDMAQVSKSFGFVVPPAIELKVANKGPPQKRKGGGGYGYYKSLNAPSNFKNKADKTKIYRQKGNNKKSFS</sequence>
<evidence type="ECO:0000256" key="3">
    <source>
        <dbReference type="ARBA" id="ARBA00022801"/>
    </source>
</evidence>
<evidence type="ECO:0000259" key="15">
    <source>
        <dbReference type="PROSITE" id="PS51194"/>
    </source>
</evidence>
<evidence type="ECO:0000256" key="5">
    <source>
        <dbReference type="ARBA" id="ARBA00022840"/>
    </source>
</evidence>
<dbReference type="FunFam" id="3.40.50.300:FF:000379">
    <property type="entry name" value="RNA helicase"/>
    <property type="match status" value="1"/>
</dbReference>